<reference evidence="2" key="2">
    <citation type="journal article" date="2016" name="Sci. Rep.">
        <title>Dictyocaulus viviparus genome, variome and transcriptome elucidate lungworm biology and support future intervention.</title>
        <authorList>
            <person name="McNulty S.N."/>
            <person name="Strube C."/>
            <person name="Rosa B.A."/>
            <person name="Martin J.C."/>
            <person name="Tyagi R."/>
            <person name="Choi Y.J."/>
            <person name="Wang Q."/>
            <person name="Hallsworth Pepin K."/>
            <person name="Zhang X."/>
            <person name="Ozersky P."/>
            <person name="Wilson R.K."/>
            <person name="Sternberg P.W."/>
            <person name="Gasser R.B."/>
            <person name="Mitreva M."/>
        </authorList>
    </citation>
    <scope>NUCLEOTIDE SEQUENCE [LARGE SCALE GENOMIC DNA]</scope>
    <source>
        <strain evidence="2">HannoverDv2000</strain>
    </source>
</reference>
<dbReference type="EMBL" id="KN716260">
    <property type="protein sequence ID" value="KJH48661.1"/>
    <property type="molecule type" value="Genomic_DNA"/>
</dbReference>
<accession>A0A0D8Y240</accession>
<organism evidence="1 2">
    <name type="scientific">Dictyocaulus viviparus</name>
    <name type="common">Bovine lungworm</name>
    <dbReference type="NCBI Taxonomy" id="29172"/>
    <lineage>
        <taxon>Eukaryota</taxon>
        <taxon>Metazoa</taxon>
        <taxon>Ecdysozoa</taxon>
        <taxon>Nematoda</taxon>
        <taxon>Chromadorea</taxon>
        <taxon>Rhabditida</taxon>
        <taxon>Rhabditina</taxon>
        <taxon>Rhabditomorpha</taxon>
        <taxon>Strongyloidea</taxon>
        <taxon>Metastrongylidae</taxon>
        <taxon>Dictyocaulus</taxon>
    </lineage>
</organism>
<protein>
    <submittedName>
        <fullName evidence="1">Uncharacterized protein</fullName>
    </submittedName>
</protein>
<dbReference type="Proteomes" id="UP000053766">
    <property type="component" value="Unassembled WGS sequence"/>
</dbReference>
<keyword evidence="2" id="KW-1185">Reference proteome</keyword>
<name>A0A0D8Y240_DICVI</name>
<evidence type="ECO:0000313" key="1">
    <source>
        <dbReference type="EMBL" id="KJH48661.1"/>
    </source>
</evidence>
<sequence length="124" mass="14139">MPQEQSYCGLGLILSTVHDLRLKYLTVDGYTFARCNTREKTSYLNGKSKDLRLKYLTVDGYTFARCNTREKTSYLNGKSKGQEQKCEYIDSSIRTIRLEATGFDKKNAIPNPDPGYGNRVLLHS</sequence>
<dbReference type="AlphaFoldDB" id="A0A0D8Y240"/>
<reference evidence="1 2" key="1">
    <citation type="submission" date="2013-11" db="EMBL/GenBank/DDBJ databases">
        <title>Draft genome of the bovine lungworm Dictyocaulus viviparus.</title>
        <authorList>
            <person name="Mitreva M."/>
        </authorList>
    </citation>
    <scope>NUCLEOTIDE SEQUENCE [LARGE SCALE GENOMIC DNA]</scope>
    <source>
        <strain evidence="1 2">HannoverDv2000</strain>
    </source>
</reference>
<gene>
    <name evidence="1" type="ORF">DICVIV_05220</name>
</gene>
<proteinExistence type="predicted"/>
<evidence type="ECO:0000313" key="2">
    <source>
        <dbReference type="Proteomes" id="UP000053766"/>
    </source>
</evidence>